<name>A0AAV2IG88_LYMST</name>
<comment type="caution">
    <text evidence="2">The sequence shown here is derived from an EMBL/GenBank/DDBJ whole genome shotgun (WGS) entry which is preliminary data.</text>
</comment>
<organism evidence="2 3">
    <name type="scientific">Lymnaea stagnalis</name>
    <name type="common">Great pond snail</name>
    <name type="synonym">Helix stagnalis</name>
    <dbReference type="NCBI Taxonomy" id="6523"/>
    <lineage>
        <taxon>Eukaryota</taxon>
        <taxon>Metazoa</taxon>
        <taxon>Spiralia</taxon>
        <taxon>Lophotrochozoa</taxon>
        <taxon>Mollusca</taxon>
        <taxon>Gastropoda</taxon>
        <taxon>Heterobranchia</taxon>
        <taxon>Euthyneura</taxon>
        <taxon>Panpulmonata</taxon>
        <taxon>Hygrophila</taxon>
        <taxon>Lymnaeoidea</taxon>
        <taxon>Lymnaeidae</taxon>
        <taxon>Lymnaea</taxon>
    </lineage>
</organism>
<feature type="non-terminal residue" evidence="2">
    <location>
        <position position="173"/>
    </location>
</feature>
<protein>
    <submittedName>
        <fullName evidence="2">Uncharacterized protein</fullName>
    </submittedName>
</protein>
<reference evidence="2 3" key="1">
    <citation type="submission" date="2024-04" db="EMBL/GenBank/DDBJ databases">
        <authorList>
            <consortium name="Genoscope - CEA"/>
            <person name="William W."/>
        </authorList>
    </citation>
    <scope>NUCLEOTIDE SEQUENCE [LARGE SCALE GENOMIC DNA]</scope>
</reference>
<evidence type="ECO:0000313" key="3">
    <source>
        <dbReference type="Proteomes" id="UP001497497"/>
    </source>
</evidence>
<dbReference type="Proteomes" id="UP001497497">
    <property type="component" value="Unassembled WGS sequence"/>
</dbReference>
<feature type="region of interest" description="Disordered" evidence="1">
    <location>
        <begin position="48"/>
        <end position="173"/>
    </location>
</feature>
<feature type="compositionally biased region" description="Basic and acidic residues" evidence="1">
    <location>
        <begin position="95"/>
        <end position="105"/>
    </location>
</feature>
<keyword evidence="3" id="KW-1185">Reference proteome</keyword>
<evidence type="ECO:0000256" key="1">
    <source>
        <dbReference type="SAM" id="MobiDB-lite"/>
    </source>
</evidence>
<accession>A0AAV2IG88</accession>
<gene>
    <name evidence="2" type="ORF">GSLYS_00019363001</name>
</gene>
<sequence length="173" mass="19442">PLTASSLVEKVVREVCGSPPGKDGCTSCRKSEGSSICVPFMESIQQSPCSSNIPVKQNGNEIVSPQNHVAWQTYRQTPPSPTNDNINQWPTHPIESGDRSDHEDTSVPPVRKSRRANRGQKYQELIKEGFIQPSRERLAARNAERNGRSFGTRDEYEKMECKRTLKRSASERD</sequence>
<dbReference type="EMBL" id="CAXITT010000757">
    <property type="protein sequence ID" value="CAL1545986.1"/>
    <property type="molecule type" value="Genomic_DNA"/>
</dbReference>
<evidence type="ECO:0000313" key="2">
    <source>
        <dbReference type="EMBL" id="CAL1545986.1"/>
    </source>
</evidence>
<feature type="compositionally biased region" description="Polar residues" evidence="1">
    <location>
        <begin position="48"/>
        <end position="90"/>
    </location>
</feature>
<dbReference type="AlphaFoldDB" id="A0AAV2IG88"/>
<proteinExistence type="predicted"/>
<feature type="non-terminal residue" evidence="2">
    <location>
        <position position="1"/>
    </location>
</feature>
<feature type="compositionally biased region" description="Basic and acidic residues" evidence="1">
    <location>
        <begin position="134"/>
        <end position="173"/>
    </location>
</feature>